<dbReference type="Gene3D" id="3.80.10.10">
    <property type="entry name" value="Ribonuclease Inhibitor"/>
    <property type="match status" value="1"/>
</dbReference>
<evidence type="ECO:0000256" key="4">
    <source>
        <dbReference type="SAM" id="Phobius"/>
    </source>
</evidence>
<dbReference type="SMART" id="SM00369">
    <property type="entry name" value="LRR_TYP"/>
    <property type="match status" value="3"/>
</dbReference>
<dbReference type="InterPro" id="IPR003591">
    <property type="entry name" value="Leu-rich_rpt_typical-subtyp"/>
</dbReference>
<feature type="transmembrane region" description="Helical" evidence="4">
    <location>
        <begin position="1077"/>
        <end position="1093"/>
    </location>
</feature>
<keyword evidence="1" id="KW-0433">Leucine-rich repeat</keyword>
<protein>
    <recommendedName>
        <fullName evidence="5">AAA+ ATPase domain-containing protein</fullName>
    </recommendedName>
</protein>
<dbReference type="InterPro" id="IPR036388">
    <property type="entry name" value="WH-like_DNA-bd_sf"/>
</dbReference>
<keyword evidence="4" id="KW-1133">Transmembrane helix</keyword>
<evidence type="ECO:0000313" key="7">
    <source>
        <dbReference type="Proteomes" id="UP000324897"/>
    </source>
</evidence>
<dbReference type="PANTHER" id="PTHR36766">
    <property type="entry name" value="PLANT BROAD-SPECTRUM MILDEW RESISTANCE PROTEIN RPW8"/>
    <property type="match status" value="1"/>
</dbReference>
<dbReference type="Pfam" id="PF23598">
    <property type="entry name" value="LRR_14"/>
    <property type="match status" value="1"/>
</dbReference>
<evidence type="ECO:0000313" key="6">
    <source>
        <dbReference type="EMBL" id="TVU09106.1"/>
    </source>
</evidence>
<dbReference type="OrthoDB" id="661757at2759"/>
<dbReference type="PANTHER" id="PTHR36766:SF70">
    <property type="entry name" value="DISEASE RESISTANCE PROTEIN RGA4"/>
    <property type="match status" value="1"/>
</dbReference>
<dbReference type="InterPro" id="IPR055414">
    <property type="entry name" value="LRR_R13L4/SHOC2-like"/>
</dbReference>
<dbReference type="SMART" id="SM00382">
    <property type="entry name" value="AAA"/>
    <property type="match status" value="1"/>
</dbReference>
<dbReference type="InterPro" id="IPR042197">
    <property type="entry name" value="Apaf_helical"/>
</dbReference>
<dbReference type="AlphaFoldDB" id="A0A5J9TCI6"/>
<evidence type="ECO:0000256" key="3">
    <source>
        <dbReference type="ARBA" id="ARBA00022821"/>
    </source>
</evidence>
<dbReference type="GO" id="GO:0043531">
    <property type="term" value="F:ADP binding"/>
    <property type="evidence" value="ECO:0007669"/>
    <property type="project" value="InterPro"/>
</dbReference>
<dbReference type="SUPFAM" id="SSF52540">
    <property type="entry name" value="P-loop containing nucleoside triphosphate hydrolases"/>
    <property type="match status" value="1"/>
</dbReference>
<dbReference type="InterPro" id="IPR002182">
    <property type="entry name" value="NB-ARC"/>
</dbReference>
<dbReference type="Gene3D" id="1.10.10.10">
    <property type="entry name" value="Winged helix-like DNA-binding domain superfamily/Winged helix DNA-binding domain"/>
    <property type="match status" value="1"/>
</dbReference>
<evidence type="ECO:0000259" key="5">
    <source>
        <dbReference type="SMART" id="SM00382"/>
    </source>
</evidence>
<keyword evidence="4" id="KW-0472">Membrane</keyword>
<proteinExistence type="predicted"/>
<dbReference type="Gene3D" id="1.10.8.430">
    <property type="entry name" value="Helical domain of apoptotic protease-activating factors"/>
    <property type="match status" value="1"/>
</dbReference>
<feature type="domain" description="AAA+ ATPase" evidence="5">
    <location>
        <begin position="185"/>
        <end position="320"/>
    </location>
</feature>
<gene>
    <name evidence="6" type="ORF">EJB05_42547</name>
</gene>
<feature type="non-terminal residue" evidence="6">
    <location>
        <position position="1"/>
    </location>
</feature>
<dbReference type="SUPFAM" id="SSF52058">
    <property type="entry name" value="L domain-like"/>
    <property type="match status" value="1"/>
</dbReference>
<sequence>MAGRIVLEAAPNPLLSAIASKLKKLVGTADDAAKLAGSAESILLIRISNDAEARRRPVIKDWLHAFQKAKYELDDALDGYNGCVARRQQQPQEAGRSILRRFRSSATVANEDEYKKLQTTVEELDDRMDKILQEGVLLGLQPIDLKRQSWISKFPWDPTPNNDTVGDIEHEKLNIVSMLTDSQSTNHVVVMVGCGGTGKTTLARAVFDDYQTRNAFNTLLWVCASKDLTDVELLSAIASATGFKTRGAVDKKKIEEMLAFMLGGKRFLLVLDDVWSHQVHENFLKTCLHVQHGSRILMTTRDKGVAGRMGSAVRIVPVQELVYPACWSLLSRIACLDAKQCKDLKGIGITIIQKCSRIPLAIQVIGGVLRTKDPTLQEWFIVSDHEGWSTRSDIVPDDGMMKIAGPIHVAYCDLPPYLKQCFHYCLHLPEGFMISKHIITQLWISEGFIEEQDGCSLEDTATEYYKELVLRNLLQPEIGSLDMTRCTINGCVRSVLQLFTKDLWIGKSRSASSTSRVERATWAHLRTVILYMNPWGDRVLDHMAKNIKSLRVLDLTGTEIRHIPGSLEPLLHLRFLNLSHTEIMELPESIERLRNLQFLILRSCYRLHSLPHGISKLQNLRTLDLEGSEPHLVLPRLSSLQQLTTLHGFVVNSKEATEKDTSGWPLEDLNFLNSLRSLQIVKMDRIQQHLSAQRAALSKKLNLAQLELCGSTRKVHEVEETEASRLNDVLSSLRPPNCLESLKILRYYGLSFPNWILQLPSLQRLVIADCKYCESLLALGELPQLKLLEISGCSKVRAVERGRTGPPQAFPKLEQLHINDMQSFESWKGFEDGDLPSLVELHLQRCSNLRSLPSCLGHSKLLTSMLIISVDSLEDIVSLPALRELVVQDSEKLARISNLPVLESLTISGCSGLQDVSELRFLRHLRLMPRELTKLPNWLLAFARHSSGSVPETLTIVGREELVRNLIRNDEDWPIISGIGKVYGNLPDESPFFTYTKSTGILEAFFDRRDLVESLVIDPHQSNNRSPHIMLCNVFGRIARISMAGKKKWYSVALLAAVYQILMRMPTGYIDPVPARILFAFFAATACFIYFFSCSD</sequence>
<accession>A0A5J9TCI6</accession>
<keyword evidence="4" id="KW-0812">Transmembrane</keyword>
<dbReference type="PRINTS" id="PR00364">
    <property type="entry name" value="DISEASERSIST"/>
</dbReference>
<dbReference type="InterPro" id="IPR032675">
    <property type="entry name" value="LRR_dom_sf"/>
</dbReference>
<evidence type="ECO:0000256" key="2">
    <source>
        <dbReference type="ARBA" id="ARBA00022737"/>
    </source>
</evidence>
<dbReference type="EMBL" id="RWGY01000039">
    <property type="protein sequence ID" value="TVU09106.1"/>
    <property type="molecule type" value="Genomic_DNA"/>
</dbReference>
<name>A0A5J9TCI6_9POAL</name>
<dbReference type="Gramene" id="TVU09106">
    <property type="protein sequence ID" value="TVU09106"/>
    <property type="gene ID" value="EJB05_42547"/>
</dbReference>
<organism evidence="6 7">
    <name type="scientific">Eragrostis curvula</name>
    <name type="common">weeping love grass</name>
    <dbReference type="NCBI Taxonomy" id="38414"/>
    <lineage>
        <taxon>Eukaryota</taxon>
        <taxon>Viridiplantae</taxon>
        <taxon>Streptophyta</taxon>
        <taxon>Embryophyta</taxon>
        <taxon>Tracheophyta</taxon>
        <taxon>Spermatophyta</taxon>
        <taxon>Magnoliopsida</taxon>
        <taxon>Liliopsida</taxon>
        <taxon>Poales</taxon>
        <taxon>Poaceae</taxon>
        <taxon>PACMAD clade</taxon>
        <taxon>Chloridoideae</taxon>
        <taxon>Eragrostideae</taxon>
        <taxon>Eragrostidinae</taxon>
        <taxon>Eragrostis</taxon>
    </lineage>
</organism>
<dbReference type="Pfam" id="PF00931">
    <property type="entry name" value="NB-ARC"/>
    <property type="match status" value="1"/>
</dbReference>
<dbReference type="InterPro" id="IPR058922">
    <property type="entry name" value="WHD_DRP"/>
</dbReference>
<dbReference type="Gene3D" id="3.40.50.300">
    <property type="entry name" value="P-loop containing nucleotide triphosphate hydrolases"/>
    <property type="match status" value="1"/>
</dbReference>
<keyword evidence="2" id="KW-0677">Repeat</keyword>
<keyword evidence="7" id="KW-1185">Reference proteome</keyword>
<comment type="caution">
    <text evidence="6">The sequence shown here is derived from an EMBL/GenBank/DDBJ whole genome shotgun (WGS) entry which is preliminary data.</text>
</comment>
<reference evidence="6 7" key="1">
    <citation type="journal article" date="2019" name="Sci. Rep.">
        <title>A high-quality genome of Eragrostis curvula grass provides insights into Poaceae evolution and supports new strategies to enhance forage quality.</title>
        <authorList>
            <person name="Carballo J."/>
            <person name="Santos B.A.C.M."/>
            <person name="Zappacosta D."/>
            <person name="Garbus I."/>
            <person name="Selva J.P."/>
            <person name="Gallo C.A."/>
            <person name="Diaz A."/>
            <person name="Albertini E."/>
            <person name="Caccamo M."/>
            <person name="Echenique V."/>
        </authorList>
    </citation>
    <scope>NUCLEOTIDE SEQUENCE [LARGE SCALE GENOMIC DNA]</scope>
    <source>
        <strain evidence="7">cv. Victoria</strain>
        <tissue evidence="6">Leaf</tissue>
    </source>
</reference>
<keyword evidence="3" id="KW-0611">Plant defense</keyword>
<dbReference type="InterPro" id="IPR027417">
    <property type="entry name" value="P-loop_NTPase"/>
</dbReference>
<evidence type="ECO:0000256" key="1">
    <source>
        <dbReference type="ARBA" id="ARBA00022614"/>
    </source>
</evidence>
<dbReference type="GO" id="GO:0006952">
    <property type="term" value="P:defense response"/>
    <property type="evidence" value="ECO:0007669"/>
    <property type="project" value="UniProtKB-KW"/>
</dbReference>
<dbReference type="InterPro" id="IPR003593">
    <property type="entry name" value="AAA+_ATPase"/>
</dbReference>
<dbReference type="Proteomes" id="UP000324897">
    <property type="component" value="Chromosome 3"/>
</dbReference>
<dbReference type="Pfam" id="PF23559">
    <property type="entry name" value="WHD_DRP"/>
    <property type="match status" value="1"/>
</dbReference>